<organism evidence="2 3">
    <name type="scientific">Trichonephila clavipes</name>
    <name type="common">Golden silk orbweaver</name>
    <name type="synonym">Nephila clavipes</name>
    <dbReference type="NCBI Taxonomy" id="2585209"/>
    <lineage>
        <taxon>Eukaryota</taxon>
        <taxon>Metazoa</taxon>
        <taxon>Ecdysozoa</taxon>
        <taxon>Arthropoda</taxon>
        <taxon>Chelicerata</taxon>
        <taxon>Arachnida</taxon>
        <taxon>Araneae</taxon>
        <taxon>Araneomorphae</taxon>
        <taxon>Entelegynae</taxon>
        <taxon>Araneoidea</taxon>
        <taxon>Nephilidae</taxon>
        <taxon>Trichonephila</taxon>
    </lineage>
</organism>
<feature type="compositionally biased region" description="Polar residues" evidence="1">
    <location>
        <begin position="1"/>
        <end position="13"/>
    </location>
</feature>
<evidence type="ECO:0000256" key="1">
    <source>
        <dbReference type="SAM" id="MobiDB-lite"/>
    </source>
</evidence>
<reference evidence="2" key="1">
    <citation type="submission" date="2020-08" db="EMBL/GenBank/DDBJ databases">
        <title>Multicomponent nature underlies the extraordinary mechanical properties of spider dragline silk.</title>
        <authorList>
            <person name="Kono N."/>
            <person name="Nakamura H."/>
            <person name="Mori M."/>
            <person name="Yoshida Y."/>
            <person name="Ohtoshi R."/>
            <person name="Malay A.D."/>
            <person name="Moran D.A.P."/>
            <person name="Tomita M."/>
            <person name="Numata K."/>
            <person name="Arakawa K."/>
        </authorList>
    </citation>
    <scope>NUCLEOTIDE SEQUENCE</scope>
</reference>
<evidence type="ECO:0000313" key="3">
    <source>
        <dbReference type="Proteomes" id="UP000887159"/>
    </source>
</evidence>
<keyword evidence="3" id="KW-1185">Reference proteome</keyword>
<protein>
    <submittedName>
        <fullName evidence="2">Uncharacterized protein</fullName>
    </submittedName>
</protein>
<sequence>MASLGHQSLTPTNLGRVDEDMASQVRKRILTKEEILQFINKSDSELSGLTDNDYTVDKTYDRRILEGEPNSDESDEEKHGDISNGKTILDHPLPSKTLEPIHFIVLAVANS</sequence>
<gene>
    <name evidence="2" type="ORF">TNCV_160171</name>
</gene>
<dbReference type="AlphaFoldDB" id="A0A8X6UYF0"/>
<accession>A0A8X6UYF0</accession>
<evidence type="ECO:0000313" key="2">
    <source>
        <dbReference type="EMBL" id="GFX88203.1"/>
    </source>
</evidence>
<proteinExistence type="predicted"/>
<comment type="caution">
    <text evidence="2">The sequence shown here is derived from an EMBL/GenBank/DDBJ whole genome shotgun (WGS) entry which is preliminary data.</text>
</comment>
<dbReference type="Proteomes" id="UP000887159">
    <property type="component" value="Unassembled WGS sequence"/>
</dbReference>
<name>A0A8X6UYF0_TRICX</name>
<feature type="region of interest" description="Disordered" evidence="1">
    <location>
        <begin position="61"/>
        <end position="93"/>
    </location>
</feature>
<dbReference type="EMBL" id="BMAU01021046">
    <property type="protein sequence ID" value="GFX88203.1"/>
    <property type="molecule type" value="Genomic_DNA"/>
</dbReference>
<feature type="region of interest" description="Disordered" evidence="1">
    <location>
        <begin position="1"/>
        <end position="21"/>
    </location>
</feature>